<comment type="similarity">
    <text evidence="7">Belongs to the major facilitator superfamily. Phosphate:H(+) symporter (TC 2.A.1.9) family.</text>
</comment>
<evidence type="ECO:0000313" key="10">
    <source>
        <dbReference type="Proteomes" id="UP001630127"/>
    </source>
</evidence>
<name>A0ABD2ZK96_9GENT</name>
<keyword evidence="4 8" id="KW-0812">Transmembrane</keyword>
<dbReference type="GO" id="GO:0022857">
    <property type="term" value="F:transmembrane transporter activity"/>
    <property type="evidence" value="ECO:0007669"/>
    <property type="project" value="UniProtKB-ARBA"/>
</dbReference>
<evidence type="ECO:0000256" key="1">
    <source>
        <dbReference type="ARBA" id="ARBA00004141"/>
    </source>
</evidence>
<keyword evidence="3" id="KW-0813">Transport</keyword>
<feature type="transmembrane region" description="Helical" evidence="8">
    <location>
        <begin position="299"/>
        <end position="319"/>
    </location>
</feature>
<keyword evidence="10" id="KW-1185">Reference proteome</keyword>
<reference evidence="9 10" key="1">
    <citation type="submission" date="2024-11" db="EMBL/GenBank/DDBJ databases">
        <title>A near-complete genome assembly of Cinchona calisaya.</title>
        <authorList>
            <person name="Lian D.C."/>
            <person name="Zhao X.W."/>
            <person name="Wei L."/>
        </authorList>
    </citation>
    <scope>NUCLEOTIDE SEQUENCE [LARGE SCALE GENOMIC DNA]</scope>
    <source>
        <tissue evidence="9">Nenye</tissue>
    </source>
</reference>
<evidence type="ECO:0000256" key="3">
    <source>
        <dbReference type="ARBA" id="ARBA00022448"/>
    </source>
</evidence>
<comment type="caution">
    <text evidence="9">The sequence shown here is derived from an EMBL/GenBank/DDBJ whole genome shotgun (WGS) entry which is preliminary data.</text>
</comment>
<protein>
    <recommendedName>
        <fullName evidence="11">Equilibrative nucleoside transporter</fullName>
    </recommendedName>
</protein>
<organism evidence="9 10">
    <name type="scientific">Cinchona calisaya</name>
    <dbReference type="NCBI Taxonomy" id="153742"/>
    <lineage>
        <taxon>Eukaryota</taxon>
        <taxon>Viridiplantae</taxon>
        <taxon>Streptophyta</taxon>
        <taxon>Embryophyta</taxon>
        <taxon>Tracheophyta</taxon>
        <taxon>Spermatophyta</taxon>
        <taxon>Magnoliopsida</taxon>
        <taxon>eudicotyledons</taxon>
        <taxon>Gunneridae</taxon>
        <taxon>Pentapetalae</taxon>
        <taxon>asterids</taxon>
        <taxon>lamiids</taxon>
        <taxon>Gentianales</taxon>
        <taxon>Rubiaceae</taxon>
        <taxon>Cinchonoideae</taxon>
        <taxon>Cinchoneae</taxon>
        <taxon>Cinchona</taxon>
    </lineage>
</organism>
<keyword evidence="6 8" id="KW-0472">Membrane</keyword>
<dbReference type="GO" id="GO:0016020">
    <property type="term" value="C:membrane"/>
    <property type="evidence" value="ECO:0007669"/>
    <property type="project" value="UniProtKB-SubCell"/>
</dbReference>
<comment type="subcellular location">
    <subcellularLocation>
        <location evidence="1">Membrane</location>
        <topology evidence="1">Multi-pass membrane protein</topology>
    </subcellularLocation>
</comment>
<feature type="transmembrane region" description="Helical" evidence="8">
    <location>
        <begin position="392"/>
        <end position="415"/>
    </location>
</feature>
<dbReference type="GO" id="GO:0015858">
    <property type="term" value="P:nucleoside transport"/>
    <property type="evidence" value="ECO:0007669"/>
    <property type="project" value="UniProtKB-ARBA"/>
</dbReference>
<keyword evidence="5 8" id="KW-1133">Transmembrane helix</keyword>
<evidence type="ECO:0008006" key="11">
    <source>
        <dbReference type="Google" id="ProtNLM"/>
    </source>
</evidence>
<feature type="transmembrane region" description="Helical" evidence="8">
    <location>
        <begin position="331"/>
        <end position="350"/>
    </location>
</feature>
<evidence type="ECO:0000256" key="8">
    <source>
        <dbReference type="SAM" id="Phobius"/>
    </source>
</evidence>
<feature type="transmembrane region" description="Helical" evidence="8">
    <location>
        <begin position="21"/>
        <end position="39"/>
    </location>
</feature>
<feature type="transmembrane region" description="Helical" evidence="8">
    <location>
        <begin position="356"/>
        <end position="380"/>
    </location>
</feature>
<dbReference type="InterPro" id="IPR036259">
    <property type="entry name" value="MFS_trans_sf"/>
</dbReference>
<dbReference type="EMBL" id="JBJUIK010000008">
    <property type="protein sequence ID" value="KAL3519624.1"/>
    <property type="molecule type" value="Genomic_DNA"/>
</dbReference>
<feature type="transmembrane region" description="Helical" evidence="8">
    <location>
        <begin position="147"/>
        <end position="168"/>
    </location>
</feature>
<evidence type="ECO:0000256" key="4">
    <source>
        <dbReference type="ARBA" id="ARBA00022692"/>
    </source>
</evidence>
<feature type="transmembrane region" description="Helical" evidence="8">
    <location>
        <begin position="115"/>
        <end position="135"/>
    </location>
</feature>
<accession>A0ABD2ZK96</accession>
<feature type="transmembrane region" description="Helical" evidence="8">
    <location>
        <begin position="188"/>
        <end position="209"/>
    </location>
</feature>
<dbReference type="PANTHER" id="PTHR10332:SF38">
    <property type="entry name" value="EQUILIBRATIVE NUCLEOTIDE TRANSPORTER 3-RELATED"/>
    <property type="match status" value="1"/>
</dbReference>
<dbReference type="PIRSF" id="PIRSF016379">
    <property type="entry name" value="ENT"/>
    <property type="match status" value="1"/>
</dbReference>
<feature type="transmembrane region" description="Helical" evidence="8">
    <location>
        <begin position="268"/>
        <end position="287"/>
    </location>
</feature>
<evidence type="ECO:0000256" key="5">
    <source>
        <dbReference type="ARBA" id="ARBA00022989"/>
    </source>
</evidence>
<dbReference type="PANTHER" id="PTHR10332">
    <property type="entry name" value="EQUILIBRATIVE NUCLEOSIDE TRANSPORTER"/>
    <property type="match status" value="1"/>
</dbReference>
<dbReference type="SUPFAM" id="SSF103473">
    <property type="entry name" value="MFS general substrate transporter"/>
    <property type="match status" value="1"/>
</dbReference>
<dbReference type="InterPro" id="IPR002259">
    <property type="entry name" value="Eqnu_transpt"/>
</dbReference>
<feature type="transmembrane region" description="Helical" evidence="8">
    <location>
        <begin position="59"/>
        <end position="77"/>
    </location>
</feature>
<evidence type="ECO:0000256" key="2">
    <source>
        <dbReference type="ARBA" id="ARBA00007965"/>
    </source>
</evidence>
<comment type="similarity">
    <text evidence="2">Belongs to the SLC29A/ENT transporter (TC 2.A.57) family.</text>
</comment>
<gene>
    <name evidence="9" type="ORF">ACH5RR_017773</name>
</gene>
<evidence type="ECO:0000256" key="7">
    <source>
        <dbReference type="ARBA" id="ARBA00044504"/>
    </source>
</evidence>
<dbReference type="AlphaFoldDB" id="A0ABD2ZK96"/>
<proteinExistence type="inferred from homology"/>
<sequence>MTIAGSSGSPPTPGRLEGKRTAMIVCWFLGLGSLVSWNSMLTIEDYYYALFPHYHPSRVLTLVYQPFAVGTIATLAYNEAKIDTRKRNLAGYTLFFVSTLALLLLDLSTSGKGGLGNYIGICVLVAAFGVADAHVQGGMVGDLSLMCPEFIQSFLAGLAASGALTSGLRLMTKAAFDKSNNGLRKGVILFLAISTFFEFLCILLYAFVFPKLPIVKHYRAKAASEGSKTVSADLAAAGIETEANETVDDAKYPERLSTKQLLFQNIDYALDLYLIYVLTLSIFPGFLYENTGTHKLGSWYAVVLVAMYNVWDLISRYIPLIESLKIESRKGLMLAILSRFLLIPCFYFTAKYGDQGWMIFLTSFLGLTNGYLTVCVLTAAPKGYKGPEQNALGNLLVVFLLGGIFSGVALDWLWLIGNGKF</sequence>
<dbReference type="Pfam" id="PF01733">
    <property type="entry name" value="Nucleoside_tran"/>
    <property type="match status" value="1"/>
</dbReference>
<feature type="transmembrane region" description="Helical" evidence="8">
    <location>
        <begin position="89"/>
        <end position="109"/>
    </location>
</feature>
<dbReference type="Proteomes" id="UP001630127">
    <property type="component" value="Unassembled WGS sequence"/>
</dbReference>
<evidence type="ECO:0000256" key="6">
    <source>
        <dbReference type="ARBA" id="ARBA00023136"/>
    </source>
</evidence>
<evidence type="ECO:0000313" key="9">
    <source>
        <dbReference type="EMBL" id="KAL3519624.1"/>
    </source>
</evidence>